<dbReference type="RefSeq" id="WP_042443544.1">
    <property type="nucleotide sequence ID" value="NZ_BBPN01000004.1"/>
</dbReference>
<evidence type="ECO:0000256" key="1">
    <source>
        <dbReference type="ARBA" id="ARBA00023015"/>
    </source>
</evidence>
<dbReference type="GO" id="GO:0000976">
    <property type="term" value="F:transcription cis-regulatory region binding"/>
    <property type="evidence" value="ECO:0007669"/>
    <property type="project" value="TreeGrafter"/>
</dbReference>
<feature type="domain" description="HTH tetR-type" evidence="5">
    <location>
        <begin position="8"/>
        <end position="68"/>
    </location>
</feature>
<organism evidence="6 7">
    <name type="scientific">Streptacidiphilus jiangxiensis</name>
    <dbReference type="NCBI Taxonomy" id="235985"/>
    <lineage>
        <taxon>Bacteria</taxon>
        <taxon>Bacillati</taxon>
        <taxon>Actinomycetota</taxon>
        <taxon>Actinomycetes</taxon>
        <taxon>Kitasatosporales</taxon>
        <taxon>Streptomycetaceae</taxon>
        <taxon>Streptacidiphilus</taxon>
    </lineage>
</organism>
<dbReference type="InterPro" id="IPR009057">
    <property type="entry name" value="Homeodomain-like_sf"/>
</dbReference>
<keyword evidence="1" id="KW-0805">Transcription regulation</keyword>
<dbReference type="OrthoDB" id="3288227at2"/>
<accession>A0A1H7V2X7</accession>
<dbReference type="GO" id="GO:0003700">
    <property type="term" value="F:DNA-binding transcription factor activity"/>
    <property type="evidence" value="ECO:0007669"/>
    <property type="project" value="TreeGrafter"/>
</dbReference>
<dbReference type="Gene3D" id="1.10.357.10">
    <property type="entry name" value="Tetracycline Repressor, domain 2"/>
    <property type="match status" value="1"/>
</dbReference>
<keyword evidence="7" id="KW-1185">Reference proteome</keyword>
<dbReference type="EMBL" id="FOAZ01000017">
    <property type="protein sequence ID" value="SEM03520.1"/>
    <property type="molecule type" value="Genomic_DNA"/>
</dbReference>
<evidence type="ECO:0000259" key="5">
    <source>
        <dbReference type="PROSITE" id="PS50977"/>
    </source>
</evidence>
<dbReference type="eggNOG" id="COG1309">
    <property type="taxonomic scope" value="Bacteria"/>
</dbReference>
<reference evidence="7" key="1">
    <citation type="submission" date="2016-10" db="EMBL/GenBank/DDBJ databases">
        <authorList>
            <person name="Varghese N."/>
        </authorList>
    </citation>
    <scope>NUCLEOTIDE SEQUENCE [LARGE SCALE GENOMIC DNA]</scope>
    <source>
        <strain evidence="7">DSM 45096 / BCRC 16803 / CGMCC 4.1857 / CIP 109030 / JCM 12277 / KCTC 19219 / NBRC 100920 / 33214</strain>
    </source>
</reference>
<dbReference type="PRINTS" id="PR00455">
    <property type="entry name" value="HTHTETR"/>
</dbReference>
<dbReference type="Pfam" id="PF00440">
    <property type="entry name" value="TetR_N"/>
    <property type="match status" value="1"/>
</dbReference>
<keyword evidence="2 4" id="KW-0238">DNA-binding</keyword>
<keyword evidence="3" id="KW-0804">Transcription</keyword>
<dbReference type="Proteomes" id="UP000183015">
    <property type="component" value="Unassembled WGS sequence"/>
</dbReference>
<evidence type="ECO:0000256" key="2">
    <source>
        <dbReference type="ARBA" id="ARBA00023125"/>
    </source>
</evidence>
<dbReference type="PANTHER" id="PTHR30055">
    <property type="entry name" value="HTH-TYPE TRANSCRIPTIONAL REGULATOR RUTR"/>
    <property type="match status" value="1"/>
</dbReference>
<dbReference type="InterPro" id="IPR036271">
    <property type="entry name" value="Tet_transcr_reg_TetR-rel_C_sf"/>
</dbReference>
<dbReference type="InterPro" id="IPR050109">
    <property type="entry name" value="HTH-type_TetR-like_transc_reg"/>
</dbReference>
<sequence length="201" mass="21090">MARPKNQGARRGALIDAAGRAIAERGMAGLRIKDIAAEAGVSAGSVLYYYPELDDLVLAVHQDAVERYLTQRQAETETPGGDPVARMRAALASGLPQGPEDAVHRLLFELHGLADRSAGHAALMGSLFAREVALYSMLLEIGVVAGAFTLTTTVADAARNLVALEDGYGLHIVARNPVVDRATALGLLTAHARAVTGCPEL</sequence>
<dbReference type="STRING" id="235985.SAMN05414137_11742"/>
<dbReference type="AlphaFoldDB" id="A0A1H7V2X7"/>
<dbReference type="SUPFAM" id="SSF46689">
    <property type="entry name" value="Homeodomain-like"/>
    <property type="match status" value="1"/>
</dbReference>
<evidence type="ECO:0000256" key="3">
    <source>
        <dbReference type="ARBA" id="ARBA00023163"/>
    </source>
</evidence>
<proteinExistence type="predicted"/>
<evidence type="ECO:0000313" key="7">
    <source>
        <dbReference type="Proteomes" id="UP000183015"/>
    </source>
</evidence>
<dbReference type="SUPFAM" id="SSF48498">
    <property type="entry name" value="Tetracyclin repressor-like, C-terminal domain"/>
    <property type="match status" value="1"/>
</dbReference>
<gene>
    <name evidence="6" type="ORF">SAMN05414137_11742</name>
</gene>
<feature type="DNA-binding region" description="H-T-H motif" evidence="4">
    <location>
        <begin position="31"/>
        <end position="50"/>
    </location>
</feature>
<dbReference type="PROSITE" id="PS50977">
    <property type="entry name" value="HTH_TETR_2"/>
    <property type="match status" value="1"/>
</dbReference>
<evidence type="ECO:0000256" key="4">
    <source>
        <dbReference type="PROSITE-ProRule" id="PRU00335"/>
    </source>
</evidence>
<name>A0A1H7V2X7_STRJI</name>
<protein>
    <submittedName>
        <fullName evidence="6">Transcriptional repressor</fullName>
    </submittedName>
</protein>
<dbReference type="PANTHER" id="PTHR30055:SF234">
    <property type="entry name" value="HTH-TYPE TRANSCRIPTIONAL REGULATOR BETI"/>
    <property type="match status" value="1"/>
</dbReference>
<evidence type="ECO:0000313" key="6">
    <source>
        <dbReference type="EMBL" id="SEM03520.1"/>
    </source>
</evidence>
<dbReference type="InterPro" id="IPR001647">
    <property type="entry name" value="HTH_TetR"/>
</dbReference>